<comment type="caution">
    <text evidence="1">The sequence shown here is derived from an EMBL/GenBank/DDBJ whole genome shotgun (WGS) entry which is preliminary data.</text>
</comment>
<evidence type="ECO:0000313" key="2">
    <source>
        <dbReference type="Proteomes" id="UP001221838"/>
    </source>
</evidence>
<dbReference type="EMBL" id="JAQNDM010000002">
    <property type="protein sequence ID" value="MDC0711469.1"/>
    <property type="molecule type" value="Genomic_DNA"/>
</dbReference>
<accession>A0ABT5DCX3</accession>
<gene>
    <name evidence="1" type="ORF">POL68_23560</name>
</gene>
<protein>
    <submittedName>
        <fullName evidence="1">Uncharacterized protein</fullName>
    </submittedName>
</protein>
<sequence length="277" mass="31042">MSTAGRAKPLRLALFAEGTTDPSLDKLWGEEIPKFLGLAPFDRVIGFSKHHMVAMSKANMSLKFKTSTLSVGLDVILAQELQKKDFDCAVVAWDLVPAWDSGSDATACRWQDTLLLYEGLARSQKLPPLWHQRATERFHELKARPKPSDRKALPRPEPGMVLSVCMEPEFEGLLLDEAGVKAALGLKGKKLPRRWPTTWKHTPAPRPSETLARAIEAARSLQPQPPVFRKVRQPLREAKHEWGRLLLSSATPEFRRNILAHPLAERLRLLLSAVPPP</sequence>
<proteinExistence type="predicted"/>
<organism evidence="1 2">
    <name type="scientific">Stigmatella ashevillensis</name>
    <dbReference type="NCBI Taxonomy" id="2995309"/>
    <lineage>
        <taxon>Bacteria</taxon>
        <taxon>Pseudomonadati</taxon>
        <taxon>Myxococcota</taxon>
        <taxon>Myxococcia</taxon>
        <taxon>Myxococcales</taxon>
        <taxon>Cystobacterineae</taxon>
        <taxon>Archangiaceae</taxon>
        <taxon>Stigmatella</taxon>
    </lineage>
</organism>
<reference evidence="1 2" key="1">
    <citation type="submission" date="2022-11" db="EMBL/GenBank/DDBJ databases">
        <title>Minimal conservation of predation-associated metabolite biosynthetic gene clusters underscores biosynthetic potential of Myxococcota including descriptions for ten novel species: Archangium lansinium sp. nov., Myxococcus landrumus sp. nov., Nannocystis bai.</title>
        <authorList>
            <person name="Ahearne A."/>
            <person name="Stevens C."/>
            <person name="Dowd S."/>
        </authorList>
    </citation>
    <scope>NUCLEOTIDE SEQUENCE [LARGE SCALE GENOMIC DNA]</scope>
    <source>
        <strain evidence="1 2">NCWAL01</strain>
    </source>
</reference>
<keyword evidence="2" id="KW-1185">Reference proteome</keyword>
<name>A0ABT5DCX3_9BACT</name>
<dbReference type="RefSeq" id="WP_272141422.1">
    <property type="nucleotide sequence ID" value="NZ_JAQNDM010000002.1"/>
</dbReference>
<evidence type="ECO:0000313" key="1">
    <source>
        <dbReference type="EMBL" id="MDC0711469.1"/>
    </source>
</evidence>
<dbReference type="Proteomes" id="UP001221838">
    <property type="component" value="Unassembled WGS sequence"/>
</dbReference>